<gene>
    <name evidence="11" type="ORF">BDV98DRAFT_548872</name>
</gene>
<dbReference type="EMBL" id="ML178825">
    <property type="protein sequence ID" value="TFL01344.1"/>
    <property type="molecule type" value="Genomic_DNA"/>
</dbReference>
<comment type="pathway">
    <text evidence="2 8">One-carbon metabolism; tetrahydrofolate interconversion.</text>
</comment>
<dbReference type="NCBIfam" id="TIGR00677">
    <property type="entry name" value="fadh2_euk"/>
    <property type="match status" value="1"/>
</dbReference>
<evidence type="ECO:0000259" key="10">
    <source>
        <dbReference type="Pfam" id="PF21895"/>
    </source>
</evidence>
<evidence type="ECO:0000256" key="9">
    <source>
        <dbReference type="SAM" id="MobiDB-lite"/>
    </source>
</evidence>
<evidence type="ECO:0000256" key="1">
    <source>
        <dbReference type="ARBA" id="ARBA00001974"/>
    </source>
</evidence>
<keyword evidence="12" id="KW-1185">Reference proteome</keyword>
<evidence type="ECO:0000313" key="12">
    <source>
        <dbReference type="Proteomes" id="UP000305067"/>
    </source>
</evidence>
<evidence type="ECO:0000256" key="7">
    <source>
        <dbReference type="ARBA" id="ARBA00023002"/>
    </source>
</evidence>
<dbReference type="STRING" id="1884261.A0A5C3QSK5"/>
<dbReference type="GO" id="GO:0004489">
    <property type="term" value="F:methylenetetrahydrofolate reductase [NAD(P)H] activity"/>
    <property type="evidence" value="ECO:0007669"/>
    <property type="project" value="InterPro"/>
</dbReference>
<evidence type="ECO:0000256" key="4">
    <source>
        <dbReference type="ARBA" id="ARBA00022630"/>
    </source>
</evidence>
<evidence type="ECO:0000256" key="5">
    <source>
        <dbReference type="ARBA" id="ARBA00022827"/>
    </source>
</evidence>
<dbReference type="UniPathway" id="UPA00193"/>
<dbReference type="InterPro" id="IPR029041">
    <property type="entry name" value="FAD-linked_oxidoreductase-like"/>
</dbReference>
<dbReference type="SUPFAM" id="SSF51730">
    <property type="entry name" value="FAD-linked oxidoreductase"/>
    <property type="match status" value="1"/>
</dbReference>
<comment type="similarity">
    <text evidence="3">Belongs to the methylenetetrahydrofolate reductase family.</text>
</comment>
<keyword evidence="7" id="KW-0560">Oxidoreductase</keyword>
<protein>
    <submittedName>
        <fullName evidence="11">MTHFR-domain-containing protein</fullName>
    </submittedName>
</protein>
<accession>A0A5C3QSK5</accession>
<keyword evidence="6" id="KW-0521">NADP</keyword>
<organism evidence="11 12">
    <name type="scientific">Pterulicium gracile</name>
    <dbReference type="NCBI Taxonomy" id="1884261"/>
    <lineage>
        <taxon>Eukaryota</taxon>
        <taxon>Fungi</taxon>
        <taxon>Dikarya</taxon>
        <taxon>Basidiomycota</taxon>
        <taxon>Agaricomycotina</taxon>
        <taxon>Agaricomycetes</taxon>
        <taxon>Agaricomycetidae</taxon>
        <taxon>Agaricales</taxon>
        <taxon>Pleurotineae</taxon>
        <taxon>Pterulaceae</taxon>
        <taxon>Pterulicium</taxon>
    </lineage>
</organism>
<dbReference type="GO" id="GO:0035999">
    <property type="term" value="P:tetrahydrofolate interconversion"/>
    <property type="evidence" value="ECO:0007669"/>
    <property type="project" value="UniProtKB-UniPathway"/>
</dbReference>
<keyword evidence="5" id="KW-0274">FAD</keyword>
<evidence type="ECO:0000256" key="6">
    <source>
        <dbReference type="ARBA" id="ARBA00022857"/>
    </source>
</evidence>
<dbReference type="GO" id="GO:0071949">
    <property type="term" value="F:FAD binding"/>
    <property type="evidence" value="ECO:0007669"/>
    <property type="project" value="TreeGrafter"/>
</dbReference>
<dbReference type="GO" id="GO:0009086">
    <property type="term" value="P:methionine biosynthetic process"/>
    <property type="evidence" value="ECO:0007669"/>
    <property type="project" value="TreeGrafter"/>
</dbReference>
<dbReference type="Pfam" id="PF21895">
    <property type="entry name" value="MTHFR_C"/>
    <property type="match status" value="1"/>
</dbReference>
<evidence type="ECO:0000313" key="11">
    <source>
        <dbReference type="EMBL" id="TFL01344.1"/>
    </source>
</evidence>
<dbReference type="InterPro" id="IPR053806">
    <property type="entry name" value="MTHFR_C"/>
</dbReference>
<feature type="region of interest" description="Disordered" evidence="9">
    <location>
        <begin position="319"/>
        <end position="365"/>
    </location>
</feature>
<dbReference type="InterPro" id="IPR004621">
    <property type="entry name" value="Fadh2_euk"/>
</dbReference>
<dbReference type="GO" id="GO:0005829">
    <property type="term" value="C:cytosol"/>
    <property type="evidence" value="ECO:0007669"/>
    <property type="project" value="TreeGrafter"/>
</dbReference>
<feature type="domain" description="MTHFR SAM-binding regulatory" evidence="10">
    <location>
        <begin position="398"/>
        <end position="644"/>
    </location>
</feature>
<dbReference type="OrthoDB" id="16284at2759"/>
<dbReference type="Gene3D" id="3.20.20.220">
    <property type="match status" value="1"/>
</dbReference>
<evidence type="ECO:0000256" key="3">
    <source>
        <dbReference type="ARBA" id="ARBA00006743"/>
    </source>
</evidence>
<dbReference type="InterPro" id="IPR003171">
    <property type="entry name" value="Mehydrof_redctse-like"/>
</dbReference>
<evidence type="ECO:0000256" key="2">
    <source>
        <dbReference type="ARBA" id="ARBA00004777"/>
    </source>
</evidence>
<dbReference type="CDD" id="cd00537">
    <property type="entry name" value="MTHFR"/>
    <property type="match status" value="1"/>
</dbReference>
<reference evidence="11 12" key="1">
    <citation type="journal article" date="2019" name="Nat. Ecol. Evol.">
        <title>Megaphylogeny resolves global patterns of mushroom evolution.</title>
        <authorList>
            <person name="Varga T."/>
            <person name="Krizsan K."/>
            <person name="Foldi C."/>
            <person name="Dima B."/>
            <person name="Sanchez-Garcia M."/>
            <person name="Sanchez-Ramirez S."/>
            <person name="Szollosi G.J."/>
            <person name="Szarkandi J.G."/>
            <person name="Papp V."/>
            <person name="Albert L."/>
            <person name="Andreopoulos W."/>
            <person name="Angelini C."/>
            <person name="Antonin V."/>
            <person name="Barry K.W."/>
            <person name="Bougher N.L."/>
            <person name="Buchanan P."/>
            <person name="Buyck B."/>
            <person name="Bense V."/>
            <person name="Catcheside P."/>
            <person name="Chovatia M."/>
            <person name="Cooper J."/>
            <person name="Damon W."/>
            <person name="Desjardin D."/>
            <person name="Finy P."/>
            <person name="Geml J."/>
            <person name="Haridas S."/>
            <person name="Hughes K."/>
            <person name="Justo A."/>
            <person name="Karasinski D."/>
            <person name="Kautmanova I."/>
            <person name="Kiss B."/>
            <person name="Kocsube S."/>
            <person name="Kotiranta H."/>
            <person name="LaButti K.M."/>
            <person name="Lechner B.E."/>
            <person name="Liimatainen K."/>
            <person name="Lipzen A."/>
            <person name="Lukacs Z."/>
            <person name="Mihaltcheva S."/>
            <person name="Morgado L.N."/>
            <person name="Niskanen T."/>
            <person name="Noordeloos M.E."/>
            <person name="Ohm R.A."/>
            <person name="Ortiz-Santana B."/>
            <person name="Ovrebo C."/>
            <person name="Racz N."/>
            <person name="Riley R."/>
            <person name="Savchenko A."/>
            <person name="Shiryaev A."/>
            <person name="Soop K."/>
            <person name="Spirin V."/>
            <person name="Szebenyi C."/>
            <person name="Tomsovsky M."/>
            <person name="Tulloss R.E."/>
            <person name="Uehling J."/>
            <person name="Grigoriev I.V."/>
            <person name="Vagvolgyi C."/>
            <person name="Papp T."/>
            <person name="Martin F.M."/>
            <person name="Miettinen O."/>
            <person name="Hibbett D.S."/>
            <person name="Nagy L.G."/>
        </authorList>
    </citation>
    <scope>NUCLEOTIDE SEQUENCE [LARGE SCALE GENOMIC DNA]</scope>
    <source>
        <strain evidence="11 12">CBS 309.79</strain>
    </source>
</reference>
<keyword evidence="4" id="KW-0285">Flavoprotein</keyword>
<dbReference type="PANTHER" id="PTHR45754:SF1">
    <property type="entry name" value="METHYLENETETRAHYDROFOLATE REDUCTASE 1"/>
    <property type="match status" value="1"/>
</dbReference>
<evidence type="ECO:0000256" key="8">
    <source>
        <dbReference type="RuleBase" id="RU004254"/>
    </source>
</evidence>
<proteinExistence type="inferred from homology"/>
<dbReference type="FunFam" id="3.20.20.220:FF:000002">
    <property type="entry name" value="Methylenetetrahydrofolate reductase"/>
    <property type="match status" value="1"/>
</dbReference>
<comment type="cofactor">
    <cofactor evidence="1">
        <name>FAD</name>
        <dbReference type="ChEBI" id="CHEBI:57692"/>
    </cofactor>
</comment>
<dbReference type="PANTHER" id="PTHR45754">
    <property type="entry name" value="METHYLENETETRAHYDROFOLATE REDUCTASE"/>
    <property type="match status" value="1"/>
</dbReference>
<dbReference type="AlphaFoldDB" id="A0A5C3QSK5"/>
<name>A0A5C3QSK5_9AGAR</name>
<sequence>MNLVQKIREHDPAKPFYTFEFFPPRTEQGFENLTTRISRLAQLNPLAISITWGAGGSTRDRSLLLAGITQSDYGIDTILHLTCTNMVRGSIDDALREAKGRGIKNILALRGDPPRGEEYWIATDPRFTHAIDLVQHIRSTPEFASHFCIGVAAYPDGHPDHGPEYDEDEEIECLKKKVDAGADFVITQLFYDVDRFLEWVGKVRARGITVPILPGIMPIQTYASFIRLSKLTRTRVPDELTAALEPICHDDALVKDFGVTLAISMIKRLTTEGGLPGVHFCTLNLEKSVQRVLEEVGWTGHHEVGHNAVILDSADLANVHASSSAPPPPPPLTNGVTKPSPLRNGSITPSPPDETHTTTESDSLILPAREAVSAASAGLTSFPNASSHEAGRGELNAAASWDDFPNGRFGDFKSPAWGDQGPWGNNALYITADQSTSWGSPHSIEALTTLFSSYLSSHLPSTPFSPLPLSPESQTILPHLQRLTSFGLWTVGSQPSVDGAESTDSVVGWGPRNGYVFQKCFVEFFADGEVVEKLEGKVGREGGGWVQWFACNAEGDLRTNVPEEGRNAVTWGVFSGREIAQSTIIERESFLSWNEEAFSTWAQWASFFRPGTPERETLDGVRKERYLVSIVHHDYKRRDAMWEFLFSGESLV</sequence>
<dbReference type="Proteomes" id="UP000305067">
    <property type="component" value="Unassembled WGS sequence"/>
</dbReference>
<dbReference type="Pfam" id="PF02219">
    <property type="entry name" value="MTHFR"/>
    <property type="match status" value="1"/>
</dbReference>